<proteinExistence type="predicted"/>
<keyword evidence="1" id="KW-0812">Transmembrane</keyword>
<name>A0A7Y0HPD6_9CLOT</name>
<evidence type="ECO:0008006" key="4">
    <source>
        <dbReference type="Google" id="ProtNLM"/>
    </source>
</evidence>
<dbReference type="PANTHER" id="PTHR33428:SF14">
    <property type="entry name" value="CARBOXYLESTERASE TYPE B DOMAIN-CONTAINING PROTEIN"/>
    <property type="match status" value="1"/>
</dbReference>
<keyword evidence="3" id="KW-1185">Reference proteome</keyword>
<keyword evidence="1" id="KW-1133">Transmembrane helix</keyword>
<keyword evidence="1" id="KW-0472">Membrane</keyword>
<comment type="caution">
    <text evidence="2">The sequence shown here is derived from an EMBL/GenBank/DDBJ whole genome shotgun (WGS) entry which is preliminary data.</text>
</comment>
<evidence type="ECO:0000313" key="3">
    <source>
        <dbReference type="Proteomes" id="UP000537131"/>
    </source>
</evidence>
<reference evidence="2 3" key="1">
    <citation type="submission" date="2020-06" db="EMBL/GenBank/DDBJ databases">
        <title>Complete Genome Sequence of Clostridium muelleri sp. nov. P21T, an Acid-Alcohol Producing Acetogen Isolated from Old Hay.</title>
        <authorList>
            <person name="Duncan K.E."/>
            <person name="Tanner R.S."/>
        </authorList>
    </citation>
    <scope>NUCLEOTIDE SEQUENCE [LARGE SCALE GENOMIC DNA]</scope>
    <source>
        <strain evidence="2 3">P21</strain>
    </source>
</reference>
<protein>
    <recommendedName>
        <fullName evidence="4">Lipase</fullName>
    </recommendedName>
</protein>
<dbReference type="Pfam" id="PF07224">
    <property type="entry name" value="Chlorophyllase"/>
    <property type="match status" value="1"/>
</dbReference>
<gene>
    <name evidence="2" type="ORF">HBE96_13140</name>
</gene>
<evidence type="ECO:0000256" key="1">
    <source>
        <dbReference type="SAM" id="Phobius"/>
    </source>
</evidence>
<evidence type="ECO:0000313" key="2">
    <source>
        <dbReference type="EMBL" id="NMM63602.1"/>
    </source>
</evidence>
<dbReference type="InterPro" id="IPR029058">
    <property type="entry name" value="AB_hydrolase_fold"/>
</dbReference>
<accession>A0A7Y0HPD6</accession>
<organism evidence="2 3">
    <name type="scientific">Clostridium muellerianum</name>
    <dbReference type="NCBI Taxonomy" id="2716538"/>
    <lineage>
        <taxon>Bacteria</taxon>
        <taxon>Bacillati</taxon>
        <taxon>Bacillota</taxon>
        <taxon>Clostridia</taxon>
        <taxon>Eubacteriales</taxon>
        <taxon>Clostridiaceae</taxon>
        <taxon>Clostridium</taxon>
    </lineage>
</organism>
<dbReference type="RefSeq" id="WP_169298199.1">
    <property type="nucleotide sequence ID" value="NZ_JABBNI010000025.1"/>
</dbReference>
<dbReference type="SUPFAM" id="SSF53474">
    <property type="entry name" value="alpha/beta-Hydrolases"/>
    <property type="match status" value="1"/>
</dbReference>
<feature type="transmembrane region" description="Helical" evidence="1">
    <location>
        <begin position="6"/>
        <end position="28"/>
    </location>
</feature>
<dbReference type="PANTHER" id="PTHR33428">
    <property type="entry name" value="CHLOROPHYLLASE-2, CHLOROPLASTIC"/>
    <property type="match status" value="1"/>
</dbReference>
<dbReference type="Proteomes" id="UP000537131">
    <property type="component" value="Unassembled WGS sequence"/>
</dbReference>
<sequence>MKKVLKIMGIIILVPIVLIIILLICLSFKKSVPSRYWEKVETDGAIEKKYSKLGEYKVNSKRYDAPETAEEPGKKKFFEVWYPKEKGKYPLIVMINGTGVPCDKYDDVFKHIASFGYVVIGNNYEINWNGKHPSETLDFALNTEEIANMIDRKKIAVGGHSQGGMGTFNAITQYENGAMYDVAFSISPTNKELGIALNWGFELNTKNVYAYHLDKINIPMMIMSGTGPFDSDTVIPFDKMKQYYHELHADKVMFRKSNVDHADMLYHANAYVIAWLDYYLKDISENRKAFFGDSPEIKTNLHYQDFCSDKE</sequence>
<dbReference type="AlphaFoldDB" id="A0A7Y0HPD6"/>
<dbReference type="EMBL" id="JABBNI010000025">
    <property type="protein sequence ID" value="NMM63602.1"/>
    <property type="molecule type" value="Genomic_DNA"/>
</dbReference>
<dbReference type="Gene3D" id="3.40.50.1820">
    <property type="entry name" value="alpha/beta hydrolase"/>
    <property type="match status" value="1"/>
</dbReference>
<dbReference type="InterPro" id="IPR017395">
    <property type="entry name" value="Chlorophyllase-like"/>
</dbReference>